<evidence type="ECO:0000256" key="1">
    <source>
        <dbReference type="ARBA" id="ARBA00000971"/>
    </source>
</evidence>
<gene>
    <name evidence="10" type="ORF">FNV43_RR03827</name>
</gene>
<dbReference type="PANTHER" id="PTHR30560:SF3">
    <property type="entry name" value="TRIGGER FACTOR-LIKE PROTEIN TIG, CHLOROPLASTIC"/>
    <property type="match status" value="1"/>
</dbReference>
<dbReference type="GO" id="GO:0044183">
    <property type="term" value="F:protein folding chaperone"/>
    <property type="evidence" value="ECO:0007669"/>
    <property type="project" value="TreeGrafter"/>
</dbReference>
<feature type="domain" description="Trigger factor C-terminal" evidence="9">
    <location>
        <begin position="378"/>
        <end position="535"/>
    </location>
</feature>
<feature type="domain" description="Trigger factor ribosome-binding bacterial" evidence="8">
    <location>
        <begin position="96"/>
        <end position="233"/>
    </location>
</feature>
<dbReference type="InterPro" id="IPR027304">
    <property type="entry name" value="Trigger_fact/SurA_dom_sf"/>
</dbReference>
<dbReference type="GO" id="GO:0051083">
    <property type="term" value="P:'de novo' cotranslational protein folding"/>
    <property type="evidence" value="ECO:0007669"/>
    <property type="project" value="TreeGrafter"/>
</dbReference>
<dbReference type="InterPro" id="IPR046357">
    <property type="entry name" value="PPIase_dom_sf"/>
</dbReference>
<dbReference type="Pfam" id="PF05698">
    <property type="entry name" value="Trigger_C"/>
    <property type="match status" value="1"/>
</dbReference>
<proteinExistence type="inferred from homology"/>
<evidence type="ECO:0000256" key="5">
    <source>
        <dbReference type="ARBA" id="ARBA00023186"/>
    </source>
</evidence>
<dbReference type="InterPro" id="IPR005215">
    <property type="entry name" value="Trig_fac"/>
</dbReference>
<organism evidence="10 11">
    <name type="scientific">Rhamnella rubrinervis</name>
    <dbReference type="NCBI Taxonomy" id="2594499"/>
    <lineage>
        <taxon>Eukaryota</taxon>
        <taxon>Viridiplantae</taxon>
        <taxon>Streptophyta</taxon>
        <taxon>Embryophyta</taxon>
        <taxon>Tracheophyta</taxon>
        <taxon>Spermatophyta</taxon>
        <taxon>Magnoliopsida</taxon>
        <taxon>eudicotyledons</taxon>
        <taxon>Gunneridae</taxon>
        <taxon>Pentapetalae</taxon>
        <taxon>rosids</taxon>
        <taxon>fabids</taxon>
        <taxon>Rosales</taxon>
        <taxon>Rhamnaceae</taxon>
        <taxon>rhamnoid group</taxon>
        <taxon>Rhamneae</taxon>
        <taxon>Rhamnella</taxon>
    </lineage>
</organism>
<evidence type="ECO:0000256" key="2">
    <source>
        <dbReference type="ARBA" id="ARBA00005464"/>
    </source>
</evidence>
<dbReference type="InterPro" id="IPR008880">
    <property type="entry name" value="Trigger_fac_C"/>
</dbReference>
<dbReference type="GO" id="GO:0003755">
    <property type="term" value="F:peptidyl-prolyl cis-trans isomerase activity"/>
    <property type="evidence" value="ECO:0007669"/>
    <property type="project" value="UniProtKB-KW"/>
</dbReference>
<evidence type="ECO:0000256" key="6">
    <source>
        <dbReference type="ARBA" id="ARBA00023235"/>
    </source>
</evidence>
<evidence type="ECO:0000313" key="11">
    <source>
        <dbReference type="Proteomes" id="UP000796880"/>
    </source>
</evidence>
<dbReference type="FunFam" id="1.10.3120.10:FF:000004">
    <property type="entry name" value="Chloroplast trigger factor"/>
    <property type="match status" value="1"/>
</dbReference>
<dbReference type="Pfam" id="PF05697">
    <property type="entry name" value="Trigger_N"/>
    <property type="match status" value="1"/>
</dbReference>
<dbReference type="SUPFAM" id="SSF109998">
    <property type="entry name" value="Triger factor/SurA peptide-binding domain-like"/>
    <property type="match status" value="1"/>
</dbReference>
<comment type="caution">
    <text evidence="10">The sequence shown here is derived from an EMBL/GenBank/DDBJ whole genome shotgun (WGS) entry which is preliminary data.</text>
</comment>
<dbReference type="EC" id="5.2.1.8" evidence="3"/>
<reference evidence="10" key="1">
    <citation type="submission" date="2020-03" db="EMBL/GenBank/DDBJ databases">
        <title>A high-quality chromosome-level genome assembly of a woody plant with both climbing and erect habits, Rhamnella rubrinervis.</title>
        <authorList>
            <person name="Lu Z."/>
            <person name="Yang Y."/>
            <person name="Zhu X."/>
            <person name="Sun Y."/>
        </authorList>
    </citation>
    <scope>NUCLEOTIDE SEQUENCE</scope>
    <source>
        <strain evidence="10">BYM</strain>
        <tissue evidence="10">Leaf</tissue>
    </source>
</reference>
<name>A0A8K0HIN9_9ROSA</name>
<dbReference type="GO" id="GO:0015031">
    <property type="term" value="P:protein transport"/>
    <property type="evidence" value="ECO:0007669"/>
    <property type="project" value="InterPro"/>
</dbReference>
<evidence type="ECO:0000259" key="9">
    <source>
        <dbReference type="Pfam" id="PF05698"/>
    </source>
</evidence>
<dbReference type="AlphaFoldDB" id="A0A8K0HIN9"/>
<comment type="function">
    <text evidence="7">Involved in protein export. Acts as a chaperone by maintaining the newly synthesized protein in an open conformation. Functions as a peptidyl-prolyl cis-trans isomerase.</text>
</comment>
<evidence type="ECO:0000256" key="4">
    <source>
        <dbReference type="ARBA" id="ARBA00023110"/>
    </source>
</evidence>
<dbReference type="HAMAP" id="MF_00303">
    <property type="entry name" value="Trigger_factor_Tig"/>
    <property type="match status" value="1"/>
</dbReference>
<dbReference type="EMBL" id="VOIH02000002">
    <property type="protein sequence ID" value="KAF3453387.1"/>
    <property type="molecule type" value="Genomic_DNA"/>
</dbReference>
<keyword evidence="4" id="KW-0697">Rotamase</keyword>
<dbReference type="FunFam" id="3.10.50.40:FF:000001">
    <property type="entry name" value="Trigger factor"/>
    <property type="match status" value="1"/>
</dbReference>
<dbReference type="SUPFAM" id="SSF54534">
    <property type="entry name" value="FKBP-like"/>
    <property type="match status" value="1"/>
</dbReference>
<dbReference type="GO" id="GO:0043022">
    <property type="term" value="F:ribosome binding"/>
    <property type="evidence" value="ECO:0007669"/>
    <property type="project" value="TreeGrafter"/>
</dbReference>
<dbReference type="NCBIfam" id="TIGR00115">
    <property type="entry name" value="tig"/>
    <property type="match status" value="1"/>
</dbReference>
<dbReference type="Proteomes" id="UP000796880">
    <property type="component" value="Unassembled WGS sequence"/>
</dbReference>
<keyword evidence="11" id="KW-1185">Reference proteome</keyword>
<accession>A0A8K0HIN9</accession>
<dbReference type="GO" id="GO:0043335">
    <property type="term" value="P:protein unfolding"/>
    <property type="evidence" value="ECO:0007669"/>
    <property type="project" value="TreeGrafter"/>
</dbReference>
<evidence type="ECO:0000259" key="8">
    <source>
        <dbReference type="Pfam" id="PF05697"/>
    </source>
</evidence>
<comment type="catalytic activity">
    <reaction evidence="1">
        <text>[protein]-peptidylproline (omega=180) = [protein]-peptidylproline (omega=0)</text>
        <dbReference type="Rhea" id="RHEA:16237"/>
        <dbReference type="Rhea" id="RHEA-COMP:10747"/>
        <dbReference type="Rhea" id="RHEA-COMP:10748"/>
        <dbReference type="ChEBI" id="CHEBI:83833"/>
        <dbReference type="ChEBI" id="CHEBI:83834"/>
        <dbReference type="EC" id="5.2.1.8"/>
    </reaction>
</comment>
<evidence type="ECO:0000256" key="3">
    <source>
        <dbReference type="ARBA" id="ARBA00013194"/>
    </source>
</evidence>
<evidence type="ECO:0000256" key="7">
    <source>
        <dbReference type="ARBA" id="ARBA00024849"/>
    </source>
</evidence>
<dbReference type="Gene3D" id="3.30.70.1050">
    <property type="entry name" value="Trigger factor ribosome-binding domain"/>
    <property type="match status" value="1"/>
</dbReference>
<dbReference type="InterPro" id="IPR037041">
    <property type="entry name" value="Trigger_fac_C_sf"/>
</dbReference>
<sequence>MVMELCIGSSSSATVLFNQHSSRTFLCLVRTISVPLSDHLLQFKKNRASASLSLGLPFFQQTPSRSRRCSSPFVASASSSSVAADGEIDQLPASIEVTETQQPNSRVKLTVEVPSAICDDCYSRILKEFMKQSKVPGFRPGKQVPESILVNYVGKKNVQKATVESILKRTLPHAMSSVTGRALRDSVQIVTKFSDMEQAYSSLDSLSYDVIVDVAPEVKWIKENGYKNLKIVVEIDTDIGAQKASEKELRRRHKSLGSLKIVTDRGLQVGDVAVLDISATTIDQVESNVQKIPSAESKGFHFDTEDGDKVLPGFLDKLVGIQRGETKPFPLVFPETWTQENLRGVHAEFTVECKELFFRDLPELDDSLADRLLPGCTTLEQVKESLLQKCLEVEQTAKEQATDNAILDQLCKMVEIDIPQSLFEEQGRQLYGAKLLQIQANMKLNDQQLASLSSQKAVYEYLENQRENITNVIKQNLAVGDIFKRENLQVSTAELIKEVGNSISEFKRQNQEYDEDRVREQVQEILEGAKVLEWLREHSEIQYITR</sequence>
<dbReference type="SUPFAM" id="SSF102735">
    <property type="entry name" value="Trigger factor ribosome-binding domain"/>
    <property type="match status" value="1"/>
</dbReference>
<dbReference type="InterPro" id="IPR036611">
    <property type="entry name" value="Trigger_fac_ribosome-bd_sf"/>
</dbReference>
<keyword evidence="6" id="KW-0413">Isomerase</keyword>
<comment type="similarity">
    <text evidence="2">Belongs to the FKBP-type PPIase family. Tig subfamily.</text>
</comment>
<dbReference type="Gene3D" id="1.10.3120.10">
    <property type="entry name" value="Trigger factor, C-terminal domain"/>
    <property type="match status" value="1"/>
</dbReference>
<dbReference type="OrthoDB" id="3366at2759"/>
<dbReference type="PANTHER" id="PTHR30560">
    <property type="entry name" value="TRIGGER FACTOR CHAPERONE AND PEPTIDYL-PROLYL CIS/TRANS ISOMERASE"/>
    <property type="match status" value="1"/>
</dbReference>
<evidence type="ECO:0000313" key="10">
    <source>
        <dbReference type="EMBL" id="KAF3453387.1"/>
    </source>
</evidence>
<protein>
    <recommendedName>
        <fullName evidence="3">peptidylprolyl isomerase</fullName>
        <ecNumber evidence="3">5.2.1.8</ecNumber>
    </recommendedName>
</protein>
<dbReference type="FunFam" id="3.30.70.1050:FF:000004">
    <property type="entry name" value="Trigger factor"/>
    <property type="match status" value="1"/>
</dbReference>
<dbReference type="Gene3D" id="3.10.50.40">
    <property type="match status" value="1"/>
</dbReference>
<keyword evidence="5" id="KW-0143">Chaperone</keyword>
<dbReference type="InterPro" id="IPR008881">
    <property type="entry name" value="Trigger_fac_ribosome-bd_bac"/>
</dbReference>